<dbReference type="SUPFAM" id="SSF53850">
    <property type="entry name" value="Periplasmic binding protein-like II"/>
    <property type="match status" value="1"/>
</dbReference>
<dbReference type="RefSeq" id="WP_400882685.1">
    <property type="nucleotide sequence ID" value="NZ_JBIWXY010000002.1"/>
</dbReference>
<sequence>MRWLFLFLGLHLLLPVAMAAEVATIAVIVPKEQNLHAFSKAELALVFWRKKLYWGNGKRIEPVNLGPESALRQRFSQLILDSVPEDQVEYWNALYFHGTSPPHVVRTQEAMLRYVAETPGSIGYIDACKVDNRIKPVAWLLSDGSLSHLPPILSCPSSS</sequence>
<keyword evidence="1" id="KW-0732">Signal</keyword>
<dbReference type="EMBL" id="JBIWXY010000002">
    <property type="protein sequence ID" value="MFJ5446762.1"/>
    <property type="molecule type" value="Genomic_DNA"/>
</dbReference>
<feature type="chain" id="PRO_5046324121" evidence="1">
    <location>
        <begin position="20"/>
        <end position="159"/>
    </location>
</feature>
<dbReference type="Gene3D" id="3.40.190.10">
    <property type="entry name" value="Periplasmic binding protein-like II"/>
    <property type="match status" value="1"/>
</dbReference>
<evidence type="ECO:0000313" key="3">
    <source>
        <dbReference type="Proteomes" id="UP001617669"/>
    </source>
</evidence>
<protein>
    <submittedName>
        <fullName evidence="2">Uncharacterized protein</fullName>
    </submittedName>
</protein>
<evidence type="ECO:0000256" key="1">
    <source>
        <dbReference type="SAM" id="SignalP"/>
    </source>
</evidence>
<accession>A0ABW8GMY7</accession>
<proteinExistence type="predicted"/>
<feature type="signal peptide" evidence="1">
    <location>
        <begin position="1"/>
        <end position="19"/>
    </location>
</feature>
<keyword evidence="3" id="KW-1185">Reference proteome</keyword>
<gene>
    <name evidence="2" type="ORF">ACIKP9_11030</name>
</gene>
<evidence type="ECO:0000313" key="2">
    <source>
        <dbReference type="EMBL" id="MFJ5446762.1"/>
    </source>
</evidence>
<dbReference type="Proteomes" id="UP001617669">
    <property type="component" value="Unassembled WGS sequence"/>
</dbReference>
<comment type="caution">
    <text evidence="2">The sequence shown here is derived from an EMBL/GenBank/DDBJ whole genome shotgun (WGS) entry which is preliminary data.</text>
</comment>
<reference evidence="2 3" key="1">
    <citation type="submission" date="2024-11" db="EMBL/GenBank/DDBJ databases">
        <authorList>
            <person name="Kaparullina E.N."/>
            <person name="Delegan Y.A."/>
            <person name="Doronina N.V."/>
        </authorList>
    </citation>
    <scope>NUCLEOTIDE SEQUENCE [LARGE SCALE GENOMIC DNA]</scope>
    <source>
        <strain evidence="2 3">7sh_L</strain>
    </source>
</reference>
<name>A0ABW8GMY7_9PROT</name>
<organism evidence="2 3">
    <name type="scientific">Methylobacillus methanolivorans</name>
    <dbReference type="NCBI Taxonomy" id="1848927"/>
    <lineage>
        <taxon>Bacteria</taxon>
        <taxon>Pseudomonadati</taxon>
        <taxon>Pseudomonadota</taxon>
        <taxon>Betaproteobacteria</taxon>
        <taxon>Nitrosomonadales</taxon>
        <taxon>Methylophilaceae</taxon>
        <taxon>Methylobacillus</taxon>
    </lineage>
</organism>